<keyword evidence="7" id="KW-1185">Reference proteome</keyword>
<dbReference type="InterPro" id="IPR000801">
    <property type="entry name" value="Esterase-like"/>
</dbReference>
<reference key="1">
    <citation type="submission" date="2010-11" db="EMBL/GenBank/DDBJ databases">
        <title>The complete sequence of chromosome of Isophaera pallida ATCC 43644.</title>
        <authorList>
            <consortium name="US DOE Joint Genome Institute (JGI-PGF)"/>
            <person name="Lucas S."/>
            <person name="Copeland A."/>
            <person name="Lapidus A."/>
            <person name="Bruce D."/>
            <person name="Goodwin L."/>
            <person name="Pitluck S."/>
            <person name="Kyrpides N."/>
            <person name="Mavromatis K."/>
            <person name="Pagani I."/>
            <person name="Ivanova N."/>
            <person name="Saunders E."/>
            <person name="Brettin T."/>
            <person name="Detter J.C."/>
            <person name="Han C."/>
            <person name="Tapia R."/>
            <person name="Land M."/>
            <person name="Hauser L."/>
            <person name="Markowitz V."/>
            <person name="Cheng J.-F."/>
            <person name="Hugenholtz P."/>
            <person name="Woyke T."/>
            <person name="Wu D."/>
            <person name="Eisen J.A."/>
        </authorList>
    </citation>
    <scope>NUCLEOTIDE SEQUENCE</scope>
    <source>
        <strain>ATCC 43644</strain>
    </source>
</reference>
<dbReference type="Gene3D" id="1.50.10.20">
    <property type="match status" value="2"/>
</dbReference>
<dbReference type="Gene3D" id="3.40.50.1820">
    <property type="entry name" value="alpha/beta hydrolase"/>
    <property type="match status" value="1"/>
</dbReference>
<dbReference type="KEGG" id="ipa:Isop_0203"/>
<dbReference type="AlphaFoldDB" id="E8QWB3"/>
<keyword evidence="1 3" id="KW-0732">Signal</keyword>
<feature type="domain" description="Prenyltransferase alpha-alpha toroid" evidence="4">
    <location>
        <begin position="49"/>
        <end position="87"/>
    </location>
</feature>
<feature type="domain" description="3-keto-alpha-glucoside-1,2-lyase/3-keto-2-hydroxy-glucal hydratase" evidence="5">
    <location>
        <begin position="332"/>
        <end position="510"/>
    </location>
</feature>
<dbReference type="InterPro" id="IPR029058">
    <property type="entry name" value="AB_hydrolase_fold"/>
</dbReference>
<name>E8QWB3_ISOPI</name>
<dbReference type="OrthoDB" id="9764953at2"/>
<dbReference type="Pfam" id="PF06439">
    <property type="entry name" value="3keto-disac_hyd"/>
    <property type="match status" value="1"/>
</dbReference>
<reference evidence="6 7" key="2">
    <citation type="journal article" date="2011" name="Stand. Genomic Sci.">
        <title>Complete genome sequence of Isosphaera pallida type strain (IS1B).</title>
        <authorList>
            <consortium name="US DOE Joint Genome Institute (JGI-PGF)"/>
            <person name="Goker M."/>
            <person name="Cleland D."/>
            <person name="Saunders E."/>
            <person name="Lapidus A."/>
            <person name="Nolan M."/>
            <person name="Lucas S."/>
            <person name="Hammon N."/>
            <person name="Deshpande S."/>
            <person name="Cheng J.F."/>
            <person name="Tapia R."/>
            <person name="Han C."/>
            <person name="Goodwin L."/>
            <person name="Pitluck S."/>
            <person name="Liolios K."/>
            <person name="Pagani I."/>
            <person name="Ivanova N."/>
            <person name="Mavromatis K."/>
            <person name="Pati A."/>
            <person name="Chen A."/>
            <person name="Palaniappan K."/>
            <person name="Land M."/>
            <person name="Hauser L."/>
            <person name="Chang Y.J."/>
            <person name="Jeffries C.D."/>
            <person name="Detter J.C."/>
            <person name="Beck B."/>
            <person name="Woyke T."/>
            <person name="Bristow J."/>
            <person name="Eisen J.A."/>
            <person name="Markowitz V."/>
            <person name="Hugenholtz P."/>
            <person name="Kyrpides N.C."/>
            <person name="Klenk H.P."/>
        </authorList>
    </citation>
    <scope>NUCLEOTIDE SEQUENCE [LARGE SCALE GENOMIC DNA]</scope>
    <source>
        <strain evidence="7">ATCC 43644 / DSM 9630 / IS1B</strain>
    </source>
</reference>
<dbReference type="InterPro" id="IPR001330">
    <property type="entry name" value="Prenyltrans"/>
</dbReference>
<dbReference type="eggNOG" id="COG5029">
    <property type="taxonomic scope" value="Bacteria"/>
</dbReference>
<dbReference type="GO" id="GO:0016787">
    <property type="term" value="F:hydrolase activity"/>
    <property type="evidence" value="ECO:0007669"/>
    <property type="project" value="InterPro"/>
</dbReference>
<dbReference type="InterPro" id="IPR050955">
    <property type="entry name" value="Plant_Biomass_Hydrol_Est"/>
</dbReference>
<evidence type="ECO:0000313" key="7">
    <source>
        <dbReference type="Proteomes" id="UP000008631"/>
    </source>
</evidence>
<dbReference type="Gene3D" id="2.60.120.560">
    <property type="entry name" value="Exo-inulinase, domain 1"/>
    <property type="match status" value="1"/>
</dbReference>
<dbReference type="CDD" id="cd00688">
    <property type="entry name" value="ISOPREN_C2_like"/>
    <property type="match status" value="1"/>
</dbReference>
<dbReference type="STRING" id="575540.Isop_0203"/>
<dbReference type="Proteomes" id="UP000008631">
    <property type="component" value="Chromosome"/>
</dbReference>
<feature type="domain" description="Prenyltransferase alpha-alpha toroid" evidence="4">
    <location>
        <begin position="96"/>
        <end position="130"/>
    </location>
</feature>
<dbReference type="HOGENOM" id="CLU_370392_0_0_0"/>
<accession>E8QWB3</accession>
<evidence type="ECO:0000256" key="3">
    <source>
        <dbReference type="SAM" id="SignalP"/>
    </source>
</evidence>
<evidence type="ECO:0000256" key="2">
    <source>
        <dbReference type="ARBA" id="ARBA00022737"/>
    </source>
</evidence>
<dbReference type="InParanoid" id="E8QWB3"/>
<dbReference type="EMBL" id="CP002353">
    <property type="protein sequence ID" value="ADV60800.1"/>
    <property type="molecule type" value="Genomic_DNA"/>
</dbReference>
<feature type="chain" id="PRO_5003229820" evidence="3">
    <location>
        <begin position="27"/>
        <end position="751"/>
    </location>
</feature>
<dbReference type="InterPro" id="IPR008930">
    <property type="entry name" value="Terpenoid_cyclase/PrenylTrfase"/>
</dbReference>
<protein>
    <submittedName>
        <fullName evidence="6">Uncharacterized protein</fullName>
    </submittedName>
</protein>
<dbReference type="Pfam" id="PF00756">
    <property type="entry name" value="Esterase"/>
    <property type="match status" value="1"/>
</dbReference>
<proteinExistence type="predicted"/>
<gene>
    <name evidence="6" type="ordered locus">Isop_0203</name>
</gene>
<dbReference type="Pfam" id="PF00432">
    <property type="entry name" value="Prenyltrans"/>
    <property type="match status" value="3"/>
</dbReference>
<evidence type="ECO:0000256" key="1">
    <source>
        <dbReference type="ARBA" id="ARBA00022729"/>
    </source>
</evidence>
<dbReference type="RefSeq" id="WP_013563089.1">
    <property type="nucleotide sequence ID" value="NC_014962.1"/>
</dbReference>
<sequence length="751" mass="81718">MRLLRFVPFLVCGAWGDLPAFWVATAATPPSTPISHVVPARPDDPWTLTHDFVASCRNADGGFGPAPNQPSTLGATSAATRVLKCLGGTLDDPLSVLKFVHACWDQTSGGFAPTPGGTPDPNTTSVGLMVWADLRIDQPEEVPQRALAYLSDQARDFDTIRLAVAGVEAIGGPSKLDPAVRDAWREQILARRRPDGLFGEGDRPNAFATGSAFVALMRLGQSPEELDRDRVIALILDQQRSDGGWSDGSSPEAPSTLSATYRIVRALRMTNTPPRNLDALRSFIAACRNPDGSFRNRPDAPVEDRSATYFAAILHQWSRELDHLPAVVETAGFQPLFDGRTLTGWEGGAPGLWTVRDGVLVGDSPGIAKNDFLATEEEFEDFILKLSFRLTGGPDANSGVQFRSARIPNSHEMIGYQADIGKGYWGSLYDESRRNRVLAAGRKEAVDSVAVNGWNTYEIRAIGPDIRLTLNGVPSVAYREQDEAIPRRGQIAVQVHSGGPLKVEFQELWIQRLPHLTSDARPDGVAPTPNVPGFHRRYLQPAQAGEDPRAYTVWLPPAYDGVKTFPILIFLHGSGERGVDGLAPAQVGLGPALVNHPDRYPYVVLFPQARERWSGDGTDMDAVVALLDDVTASYKVDPNRVALTGLSMGGAGCWNLALRMPERFRAVAPVCGFVDPARVTPLKNVPFWVVVGDADRLLPGSRGPVQALEALGARPVYKEHRGVGHNSWDRAYDDPAFARWLAERLEVHDGE</sequence>
<keyword evidence="2" id="KW-0677">Repeat</keyword>
<dbReference type="SUPFAM" id="SSF48239">
    <property type="entry name" value="Terpenoid cyclases/Protein prenyltransferases"/>
    <property type="match status" value="2"/>
</dbReference>
<evidence type="ECO:0000259" key="5">
    <source>
        <dbReference type="Pfam" id="PF06439"/>
    </source>
</evidence>
<dbReference type="PANTHER" id="PTHR43037">
    <property type="entry name" value="UNNAMED PRODUCT-RELATED"/>
    <property type="match status" value="1"/>
</dbReference>
<dbReference type="eggNOG" id="COG4099">
    <property type="taxonomic scope" value="Bacteria"/>
</dbReference>
<organism evidence="6 7">
    <name type="scientific">Isosphaera pallida (strain ATCC 43644 / DSM 9630 / IS1B)</name>
    <dbReference type="NCBI Taxonomy" id="575540"/>
    <lineage>
        <taxon>Bacteria</taxon>
        <taxon>Pseudomonadati</taxon>
        <taxon>Planctomycetota</taxon>
        <taxon>Planctomycetia</taxon>
        <taxon>Isosphaerales</taxon>
        <taxon>Isosphaeraceae</taxon>
        <taxon>Isosphaera</taxon>
    </lineage>
</organism>
<dbReference type="SUPFAM" id="SSF53474">
    <property type="entry name" value="alpha/beta-Hydrolases"/>
    <property type="match status" value="1"/>
</dbReference>
<feature type="domain" description="Prenyltransferase alpha-alpha toroid" evidence="4">
    <location>
        <begin position="162"/>
        <end position="299"/>
    </location>
</feature>
<evidence type="ECO:0000313" key="6">
    <source>
        <dbReference type="EMBL" id="ADV60800.1"/>
    </source>
</evidence>
<dbReference type="InterPro" id="IPR010496">
    <property type="entry name" value="AL/BT2_dom"/>
</dbReference>
<evidence type="ECO:0000259" key="4">
    <source>
        <dbReference type="Pfam" id="PF00432"/>
    </source>
</evidence>
<dbReference type="PANTHER" id="PTHR43037:SF1">
    <property type="entry name" value="BLL1128 PROTEIN"/>
    <property type="match status" value="1"/>
</dbReference>
<feature type="signal peptide" evidence="3">
    <location>
        <begin position="1"/>
        <end position="26"/>
    </location>
</feature>